<feature type="domain" description="Methyl-accepting transducer" evidence="13">
    <location>
        <begin position="249"/>
        <end position="485"/>
    </location>
</feature>
<dbReference type="AlphaFoldDB" id="W8QXK5"/>
<evidence type="ECO:0000313" key="15">
    <source>
        <dbReference type="EMBL" id="AHL75365.1"/>
    </source>
</evidence>
<dbReference type="InterPro" id="IPR004089">
    <property type="entry name" value="MCPsignal_dom"/>
</dbReference>
<comment type="similarity">
    <text evidence="10">Belongs to the methyl-accepting chemotaxis (MCP) protein family.</text>
</comment>
<gene>
    <name evidence="15" type="ORF">CH92_09660</name>
</gene>
<dbReference type="InterPro" id="IPR000014">
    <property type="entry name" value="PAS"/>
</dbReference>
<dbReference type="SUPFAM" id="SSF58104">
    <property type="entry name" value="Methyl-accepting chemotaxis protein (MCP) signaling domain"/>
    <property type="match status" value="1"/>
</dbReference>
<keyword evidence="9 11" id="KW-0807">Transducer</keyword>
<dbReference type="Pfam" id="PF08447">
    <property type="entry name" value="PAS_3"/>
    <property type="match status" value="1"/>
</dbReference>
<keyword evidence="3" id="KW-0488">Methylation</keyword>
<dbReference type="OrthoDB" id="5675566at2"/>
<dbReference type="GO" id="GO:0052131">
    <property type="term" value="P:positive aerotaxis"/>
    <property type="evidence" value="ECO:0007669"/>
    <property type="project" value="UniProtKB-ARBA"/>
</dbReference>
<reference evidence="16" key="1">
    <citation type="journal article" date="2014" name="Genome Announc.">
        <title>Complete Genome Sequence of the Highly Transformable Pseudomonas stutzeri Strain 28a24.</title>
        <authorList>
            <person name="Smith B.A."/>
            <person name="Dougherty K.M."/>
            <person name="Baltrus D.A."/>
        </authorList>
    </citation>
    <scope>NUCLEOTIDE SEQUENCE [LARGE SCALE GENOMIC DNA]</scope>
    <source>
        <strain evidence="16">28a24</strain>
    </source>
</reference>
<evidence type="ECO:0000256" key="6">
    <source>
        <dbReference type="ARBA" id="ARBA00022692"/>
    </source>
</evidence>
<dbReference type="PATRIC" id="fig|316.77.peg.1930"/>
<evidence type="ECO:0000256" key="12">
    <source>
        <dbReference type="SAM" id="Phobius"/>
    </source>
</evidence>
<evidence type="ECO:0000256" key="7">
    <source>
        <dbReference type="ARBA" id="ARBA00022989"/>
    </source>
</evidence>
<dbReference type="KEGG" id="pstt:CH92_09660"/>
<accession>W8QXK5</accession>
<keyword evidence="2" id="KW-1003">Cell membrane</keyword>
<dbReference type="SUPFAM" id="SSF55785">
    <property type="entry name" value="PYP-like sensor domain (PAS domain)"/>
    <property type="match status" value="1"/>
</dbReference>
<dbReference type="CDD" id="cd00130">
    <property type="entry name" value="PAS"/>
    <property type="match status" value="1"/>
</dbReference>
<evidence type="ECO:0000256" key="5">
    <source>
        <dbReference type="ARBA" id="ARBA00022519"/>
    </source>
</evidence>
<dbReference type="Proteomes" id="UP000019522">
    <property type="component" value="Chromosome"/>
</dbReference>
<evidence type="ECO:0000256" key="4">
    <source>
        <dbReference type="ARBA" id="ARBA00022500"/>
    </source>
</evidence>
<dbReference type="Gene3D" id="1.10.287.950">
    <property type="entry name" value="Methyl-accepting chemotaxis protein"/>
    <property type="match status" value="1"/>
</dbReference>
<evidence type="ECO:0000256" key="1">
    <source>
        <dbReference type="ARBA" id="ARBA00004429"/>
    </source>
</evidence>
<dbReference type="Gene3D" id="3.30.450.20">
    <property type="entry name" value="PAS domain"/>
    <property type="match status" value="1"/>
</dbReference>
<dbReference type="SMART" id="SM00283">
    <property type="entry name" value="MA"/>
    <property type="match status" value="1"/>
</dbReference>
<reference evidence="15 16" key="2">
    <citation type="submission" date="2014-03" db="EMBL/GenBank/DDBJ databases">
        <authorList>
            <person name="Baltrus D."/>
            <person name="Dougherty K."/>
        </authorList>
    </citation>
    <scope>NUCLEOTIDE SEQUENCE</scope>
    <source>
        <strain evidence="15 16">28a24</strain>
    </source>
</reference>
<dbReference type="InterPro" id="IPR013655">
    <property type="entry name" value="PAS_fold_3"/>
</dbReference>
<keyword evidence="6 12" id="KW-0812">Transmembrane</keyword>
<keyword evidence="4" id="KW-0145">Chemotaxis</keyword>
<evidence type="ECO:0000259" key="13">
    <source>
        <dbReference type="PROSITE" id="PS50111"/>
    </source>
</evidence>
<dbReference type="PROSITE" id="PS50111">
    <property type="entry name" value="CHEMOTAXIS_TRANSDUC_2"/>
    <property type="match status" value="1"/>
</dbReference>
<dbReference type="InterPro" id="IPR035965">
    <property type="entry name" value="PAS-like_dom_sf"/>
</dbReference>
<dbReference type="GO" id="GO:0005886">
    <property type="term" value="C:plasma membrane"/>
    <property type="evidence" value="ECO:0007669"/>
    <property type="project" value="UniProtKB-SubCell"/>
</dbReference>
<dbReference type="GO" id="GO:0007165">
    <property type="term" value="P:signal transduction"/>
    <property type="evidence" value="ECO:0007669"/>
    <property type="project" value="UniProtKB-KW"/>
</dbReference>
<organism evidence="15 16">
    <name type="scientific">Stutzerimonas stutzeri</name>
    <name type="common">Pseudomonas stutzeri</name>
    <dbReference type="NCBI Taxonomy" id="316"/>
    <lineage>
        <taxon>Bacteria</taxon>
        <taxon>Pseudomonadati</taxon>
        <taxon>Pseudomonadota</taxon>
        <taxon>Gammaproteobacteria</taxon>
        <taxon>Pseudomonadales</taxon>
        <taxon>Pseudomonadaceae</taxon>
        <taxon>Stutzerimonas</taxon>
    </lineage>
</organism>
<dbReference type="PANTHER" id="PTHR32089">
    <property type="entry name" value="METHYL-ACCEPTING CHEMOTAXIS PROTEIN MCPB"/>
    <property type="match status" value="1"/>
</dbReference>
<dbReference type="GO" id="GO:0004888">
    <property type="term" value="F:transmembrane signaling receptor activity"/>
    <property type="evidence" value="ECO:0007669"/>
    <property type="project" value="InterPro"/>
</dbReference>
<dbReference type="EMBL" id="CP007441">
    <property type="protein sequence ID" value="AHL75365.1"/>
    <property type="molecule type" value="Genomic_DNA"/>
</dbReference>
<evidence type="ECO:0000256" key="8">
    <source>
        <dbReference type="ARBA" id="ARBA00023136"/>
    </source>
</evidence>
<dbReference type="InterPro" id="IPR004090">
    <property type="entry name" value="Chemotax_Me-accpt_rcpt"/>
</dbReference>
<evidence type="ECO:0000256" key="2">
    <source>
        <dbReference type="ARBA" id="ARBA00022475"/>
    </source>
</evidence>
<sequence length="521" mass="55739">MRNNGPVSNTERSFPANQRLISATDTQGKILYCNDEFVAISGYSRAELIGSDHNLVRHPDMPPAVFGAMWGYLKAGKSWMGVVKNRCKNGDFYWVSAYVTPILDDGKLTGFESVRFKPTAEQVAQAAALYGRLRAGQPAVSIGRRAKGWARAFMLPMGAAALAAGGIFWLPPAIEVIVTLGLFFALGLSCQAAAERQLERILQRVPEAFTDPVVALTYTQQHGNAARIEMALISEDARLRTALTRLSDLAGQVESASAETSLLASQTEYDLRQQRGETEMTATAVTQMTASITEVASHVQQTAVEARSANSLAGEGDKVAASSRKAMELLANTVSNIGNSVNELAGETQQIMSAAGMIQSIAEQTNLLALNAAIEAARAGEQGRGFAVVADEVRALASKTRDSTQQIQAIIQSLTSKADEAVTISKVGDKEAALGLTQVIEAQQALQGIRDAVNRITGMSQQMAAAADEQAHVAEDIARQVTSIAVTTDRNVSKADLTMQRGRELEGAARGLRALVERFNR</sequence>
<evidence type="ECO:0000259" key="14">
    <source>
        <dbReference type="PROSITE" id="PS50112"/>
    </source>
</evidence>
<dbReference type="Pfam" id="PF00015">
    <property type="entry name" value="MCPsignal"/>
    <property type="match status" value="1"/>
</dbReference>
<dbReference type="RefSeq" id="WP_025241541.1">
    <property type="nucleotide sequence ID" value="NZ_CP007441.1"/>
</dbReference>
<protein>
    <submittedName>
        <fullName evidence="15">Chemotaxis protein</fullName>
    </submittedName>
</protein>
<comment type="subcellular location">
    <subcellularLocation>
        <location evidence="1">Cell inner membrane</location>
        <topology evidence="1">Multi-pass membrane protein</topology>
    </subcellularLocation>
</comment>
<dbReference type="PANTHER" id="PTHR32089:SF74">
    <property type="entry name" value="METHYL-ACCEPTING CHEMOTAXIS PROTEIN AER"/>
    <property type="match status" value="1"/>
</dbReference>
<evidence type="ECO:0000256" key="10">
    <source>
        <dbReference type="ARBA" id="ARBA00029447"/>
    </source>
</evidence>
<keyword evidence="7 12" id="KW-1133">Transmembrane helix</keyword>
<keyword evidence="8 12" id="KW-0472">Membrane</keyword>
<keyword evidence="5" id="KW-0997">Cell inner membrane</keyword>
<feature type="transmembrane region" description="Helical" evidence="12">
    <location>
        <begin position="152"/>
        <end position="170"/>
    </location>
</feature>
<dbReference type="FunFam" id="1.10.287.950:FF:000001">
    <property type="entry name" value="Methyl-accepting chemotaxis sensory transducer"/>
    <property type="match status" value="1"/>
</dbReference>
<evidence type="ECO:0000256" key="3">
    <source>
        <dbReference type="ARBA" id="ARBA00022481"/>
    </source>
</evidence>
<evidence type="ECO:0000256" key="11">
    <source>
        <dbReference type="PROSITE-ProRule" id="PRU00284"/>
    </source>
</evidence>
<evidence type="ECO:0000256" key="9">
    <source>
        <dbReference type="ARBA" id="ARBA00023224"/>
    </source>
</evidence>
<feature type="domain" description="PAS" evidence="14">
    <location>
        <begin position="21"/>
        <end position="60"/>
    </location>
</feature>
<dbReference type="PRINTS" id="PR00260">
    <property type="entry name" value="CHEMTRNSDUCR"/>
</dbReference>
<dbReference type="CDD" id="cd11386">
    <property type="entry name" value="MCP_signal"/>
    <property type="match status" value="1"/>
</dbReference>
<proteinExistence type="inferred from homology"/>
<dbReference type="FunFam" id="3.30.450.20:FF:000046">
    <property type="entry name" value="Aerotaxis sensor receptor"/>
    <property type="match status" value="1"/>
</dbReference>
<evidence type="ECO:0000313" key="16">
    <source>
        <dbReference type="Proteomes" id="UP000019522"/>
    </source>
</evidence>
<name>W8QXK5_STUST</name>
<dbReference type="PROSITE" id="PS50112">
    <property type="entry name" value="PAS"/>
    <property type="match status" value="1"/>
</dbReference>
<dbReference type="NCBIfam" id="TIGR00229">
    <property type="entry name" value="sensory_box"/>
    <property type="match status" value="1"/>
</dbReference>